<dbReference type="InterPro" id="IPR011249">
    <property type="entry name" value="Metalloenz_LuxS/M16"/>
</dbReference>
<evidence type="ECO:0000259" key="4">
    <source>
        <dbReference type="Pfam" id="PF00675"/>
    </source>
</evidence>
<feature type="domain" description="Peptidase M16 N-terminal" evidence="4">
    <location>
        <begin position="36"/>
        <end position="178"/>
    </location>
</feature>
<keyword evidence="7" id="KW-1185">Reference proteome</keyword>
<dbReference type="InterPro" id="IPR007863">
    <property type="entry name" value="Peptidase_M16_C"/>
</dbReference>
<sequence>MSVKACLALFLGLVLAFDAGAGPRIQSWRTENGVKVYYVHTPELPLVDVQVVFAAGSAWDGDRFGLAHLTSALLDTGAGRWDADAIARRLENVGAQLSTGVSRDSAWLDLRSLTAADKLDVALETAAEILAHPRFARADFERERKRLLLALKQREESPGQLAAMRFYKMIYGDHPYAHPSEGEIDTVRAIRRRDLEDFHRRYYVAGNALVVVVGAVSRTGADRIARRLTDALPQGEPAAPIPPVPAPQRARTERKPFPSAQTHIYTGMPVIRRGDPDYYALYVGNHVLGGGGFTSRIVKEVREKRGLSYSAYSYFVPLKEKGPFVAGLQTRNDAAESALEVLRQTIDRYLAEGPTEAELEAAKKNITGGFVLRYDSNAKLADYVAMIGFYGLPLDYLDRFPREVARVDRTAVVEAFRRHLDPGRFQTVLVGGGAVSKGDGEKQ</sequence>
<evidence type="ECO:0000256" key="3">
    <source>
        <dbReference type="SAM" id="SignalP"/>
    </source>
</evidence>
<protein>
    <submittedName>
        <fullName evidence="6">Zinc protease</fullName>
    </submittedName>
</protein>
<feature type="coiled-coil region" evidence="1">
    <location>
        <begin position="325"/>
        <end position="352"/>
    </location>
</feature>
<dbReference type="KEGG" id="meiy:MIN45_P1709"/>
<keyword evidence="6" id="KW-0645">Protease</keyword>
<dbReference type="Pfam" id="PF05193">
    <property type="entry name" value="Peptidase_M16_C"/>
    <property type="match status" value="1"/>
</dbReference>
<dbReference type="Pfam" id="PF00675">
    <property type="entry name" value="Peptidase_M16"/>
    <property type="match status" value="1"/>
</dbReference>
<organism evidence="6 7">
    <name type="scientific">Methylomarinovum tepidoasis</name>
    <dbReference type="NCBI Taxonomy" id="2840183"/>
    <lineage>
        <taxon>Bacteria</taxon>
        <taxon>Pseudomonadati</taxon>
        <taxon>Pseudomonadota</taxon>
        <taxon>Gammaproteobacteria</taxon>
        <taxon>Methylococcales</taxon>
        <taxon>Methylothermaceae</taxon>
        <taxon>Methylomarinovum</taxon>
    </lineage>
</organism>
<dbReference type="Proteomes" id="UP001321450">
    <property type="component" value="Chromosome"/>
</dbReference>
<keyword evidence="6" id="KW-0378">Hydrolase</keyword>
<feature type="signal peptide" evidence="3">
    <location>
        <begin position="1"/>
        <end position="21"/>
    </location>
</feature>
<keyword evidence="1" id="KW-0175">Coiled coil</keyword>
<feature type="region of interest" description="Disordered" evidence="2">
    <location>
        <begin position="231"/>
        <end position="255"/>
    </location>
</feature>
<dbReference type="SUPFAM" id="SSF63411">
    <property type="entry name" value="LuxS/MPP-like metallohydrolase"/>
    <property type="match status" value="2"/>
</dbReference>
<dbReference type="GO" id="GO:0006508">
    <property type="term" value="P:proteolysis"/>
    <property type="evidence" value="ECO:0007669"/>
    <property type="project" value="UniProtKB-KW"/>
</dbReference>
<gene>
    <name evidence="6" type="ORF">MIN45_P1709</name>
</gene>
<dbReference type="Gene3D" id="3.30.830.10">
    <property type="entry name" value="Metalloenzyme, LuxS/M16 peptidase-like"/>
    <property type="match status" value="2"/>
</dbReference>
<accession>A0AAU9C6Z5</accession>
<feature type="chain" id="PRO_5043426143" evidence="3">
    <location>
        <begin position="22"/>
        <end position="443"/>
    </location>
</feature>
<dbReference type="AlphaFoldDB" id="A0AAU9C6Z5"/>
<dbReference type="GO" id="GO:0046872">
    <property type="term" value="F:metal ion binding"/>
    <property type="evidence" value="ECO:0007669"/>
    <property type="project" value="InterPro"/>
</dbReference>
<proteinExistence type="predicted"/>
<dbReference type="InterPro" id="IPR050361">
    <property type="entry name" value="MPP/UQCRC_Complex"/>
</dbReference>
<name>A0AAU9C6Z5_9GAMM</name>
<dbReference type="RefSeq" id="WP_286291652.1">
    <property type="nucleotide sequence ID" value="NZ_AP024718.1"/>
</dbReference>
<dbReference type="EMBL" id="AP024718">
    <property type="protein sequence ID" value="BCX89337.1"/>
    <property type="molecule type" value="Genomic_DNA"/>
</dbReference>
<evidence type="ECO:0000313" key="6">
    <source>
        <dbReference type="EMBL" id="BCX89337.1"/>
    </source>
</evidence>
<dbReference type="PANTHER" id="PTHR11851:SF224">
    <property type="entry name" value="PROCESSING PROTEASE"/>
    <property type="match status" value="1"/>
</dbReference>
<evidence type="ECO:0000256" key="1">
    <source>
        <dbReference type="SAM" id="Coils"/>
    </source>
</evidence>
<dbReference type="GO" id="GO:0008233">
    <property type="term" value="F:peptidase activity"/>
    <property type="evidence" value="ECO:0007669"/>
    <property type="project" value="UniProtKB-KW"/>
</dbReference>
<feature type="domain" description="Peptidase M16 C-terminal" evidence="5">
    <location>
        <begin position="190"/>
        <end position="365"/>
    </location>
</feature>
<dbReference type="InterPro" id="IPR011765">
    <property type="entry name" value="Pept_M16_N"/>
</dbReference>
<reference evidence="7" key="1">
    <citation type="journal article" date="2024" name="Int. J. Syst. Evol. Microbiol.">
        <title>Methylomarinovum tepidoasis sp. nov., a moderately thermophilic methanotroph of the family Methylothermaceae isolated from a deep-sea hydrothermal field.</title>
        <authorList>
            <person name="Hirayama H."/>
            <person name="Takaki Y."/>
            <person name="Abe M."/>
            <person name="Miyazaki M."/>
            <person name="Uematsu K."/>
            <person name="Matsui Y."/>
            <person name="Takai K."/>
        </authorList>
    </citation>
    <scope>NUCLEOTIDE SEQUENCE [LARGE SCALE GENOMIC DNA]</scope>
    <source>
        <strain evidence="7">IN45</strain>
    </source>
</reference>
<evidence type="ECO:0000259" key="5">
    <source>
        <dbReference type="Pfam" id="PF05193"/>
    </source>
</evidence>
<evidence type="ECO:0000313" key="7">
    <source>
        <dbReference type="Proteomes" id="UP001321450"/>
    </source>
</evidence>
<evidence type="ECO:0000256" key="2">
    <source>
        <dbReference type="SAM" id="MobiDB-lite"/>
    </source>
</evidence>
<keyword evidence="3" id="KW-0732">Signal</keyword>
<dbReference type="PANTHER" id="PTHR11851">
    <property type="entry name" value="METALLOPROTEASE"/>
    <property type="match status" value="1"/>
</dbReference>